<dbReference type="SUPFAM" id="SSF51905">
    <property type="entry name" value="FAD/NAD(P)-binding domain"/>
    <property type="match status" value="1"/>
</dbReference>
<keyword evidence="1" id="KW-0732">Signal</keyword>
<dbReference type="Proteomes" id="UP001285441">
    <property type="component" value="Unassembled WGS sequence"/>
</dbReference>
<reference evidence="2" key="2">
    <citation type="submission" date="2023-06" db="EMBL/GenBank/DDBJ databases">
        <authorList>
            <consortium name="Lawrence Berkeley National Laboratory"/>
            <person name="Haridas S."/>
            <person name="Hensen N."/>
            <person name="Bonometti L."/>
            <person name="Westerberg I."/>
            <person name="Brannstrom I.O."/>
            <person name="Guillou S."/>
            <person name="Cros-Aarteil S."/>
            <person name="Calhoun S."/>
            <person name="Kuo A."/>
            <person name="Mondo S."/>
            <person name="Pangilinan J."/>
            <person name="Riley R."/>
            <person name="LaButti K."/>
            <person name="Andreopoulos B."/>
            <person name="Lipzen A."/>
            <person name="Chen C."/>
            <person name="Yanf M."/>
            <person name="Daum C."/>
            <person name="Ng V."/>
            <person name="Clum A."/>
            <person name="Steindorff A."/>
            <person name="Ohm R."/>
            <person name="Martin F."/>
            <person name="Silar P."/>
            <person name="Natvig D."/>
            <person name="Lalanne C."/>
            <person name="Gautier V."/>
            <person name="Ament-velasquez S.L."/>
            <person name="Kruys A."/>
            <person name="Hutchinson M.I."/>
            <person name="Powell A.J."/>
            <person name="Barry K."/>
            <person name="Miller A.N."/>
            <person name="Grigoriev I.V."/>
            <person name="Debuchy R."/>
            <person name="Gladieux P."/>
            <person name="Thoren M.H."/>
            <person name="Johannesson H."/>
        </authorList>
    </citation>
    <scope>NUCLEOTIDE SEQUENCE</scope>
    <source>
        <strain evidence="2">CBS 232.78</strain>
    </source>
</reference>
<proteinExistence type="predicted"/>
<reference evidence="2" key="1">
    <citation type="journal article" date="2023" name="Mol. Phylogenet. Evol.">
        <title>Genome-scale phylogeny and comparative genomics of the fungal order Sordariales.</title>
        <authorList>
            <person name="Hensen N."/>
            <person name="Bonometti L."/>
            <person name="Westerberg I."/>
            <person name="Brannstrom I.O."/>
            <person name="Guillou S."/>
            <person name="Cros-Aarteil S."/>
            <person name="Calhoun S."/>
            <person name="Haridas S."/>
            <person name="Kuo A."/>
            <person name="Mondo S."/>
            <person name="Pangilinan J."/>
            <person name="Riley R."/>
            <person name="LaButti K."/>
            <person name="Andreopoulos B."/>
            <person name="Lipzen A."/>
            <person name="Chen C."/>
            <person name="Yan M."/>
            <person name="Daum C."/>
            <person name="Ng V."/>
            <person name="Clum A."/>
            <person name="Steindorff A."/>
            <person name="Ohm R.A."/>
            <person name="Martin F."/>
            <person name="Silar P."/>
            <person name="Natvig D.O."/>
            <person name="Lalanne C."/>
            <person name="Gautier V."/>
            <person name="Ament-Velasquez S.L."/>
            <person name="Kruys A."/>
            <person name="Hutchinson M.I."/>
            <person name="Powell A.J."/>
            <person name="Barry K."/>
            <person name="Miller A.N."/>
            <person name="Grigoriev I.V."/>
            <person name="Debuchy R."/>
            <person name="Gladieux P."/>
            <person name="Hiltunen Thoren M."/>
            <person name="Johannesson H."/>
        </authorList>
    </citation>
    <scope>NUCLEOTIDE SEQUENCE</scope>
    <source>
        <strain evidence="2">CBS 232.78</strain>
    </source>
</reference>
<accession>A0AAE0N5T6</accession>
<organism evidence="2 3">
    <name type="scientific">Podospora didyma</name>
    <dbReference type="NCBI Taxonomy" id="330526"/>
    <lineage>
        <taxon>Eukaryota</taxon>
        <taxon>Fungi</taxon>
        <taxon>Dikarya</taxon>
        <taxon>Ascomycota</taxon>
        <taxon>Pezizomycotina</taxon>
        <taxon>Sordariomycetes</taxon>
        <taxon>Sordariomycetidae</taxon>
        <taxon>Sordariales</taxon>
        <taxon>Podosporaceae</taxon>
        <taxon>Podospora</taxon>
    </lineage>
</organism>
<dbReference type="EMBL" id="JAULSW010000009">
    <property type="protein sequence ID" value="KAK3370514.1"/>
    <property type="molecule type" value="Genomic_DNA"/>
</dbReference>
<dbReference type="AlphaFoldDB" id="A0AAE0N5T6"/>
<evidence type="ECO:0008006" key="4">
    <source>
        <dbReference type="Google" id="ProtNLM"/>
    </source>
</evidence>
<feature type="signal peptide" evidence="1">
    <location>
        <begin position="1"/>
        <end position="27"/>
    </location>
</feature>
<dbReference type="Pfam" id="PF13450">
    <property type="entry name" value="NAD_binding_8"/>
    <property type="match status" value="1"/>
</dbReference>
<dbReference type="Gene3D" id="1.10.405.20">
    <property type="match status" value="1"/>
</dbReference>
<evidence type="ECO:0000256" key="1">
    <source>
        <dbReference type="SAM" id="SignalP"/>
    </source>
</evidence>
<keyword evidence="3" id="KW-1185">Reference proteome</keyword>
<evidence type="ECO:0000313" key="3">
    <source>
        <dbReference type="Proteomes" id="UP001285441"/>
    </source>
</evidence>
<dbReference type="Gene3D" id="3.30.70.1990">
    <property type="match status" value="1"/>
</dbReference>
<comment type="caution">
    <text evidence="2">The sequence shown here is derived from an EMBL/GenBank/DDBJ whole genome shotgun (WGS) entry which is preliminary data.</text>
</comment>
<sequence>MAISKSWAWSWSLISFLNLALFRVAAAGGHPLPIVHKDVVILGGGASGTYAAIRLREDYGKSVLLVEMEAVLGGHVNTYIIPETGEAFNYGVQSYIDYKGAKAFFQSFGIPLQPNVLFSSNTVLIDPSTGGIVTNAPAPPPLNESIAALQKYHDVIAPWDDIQLPGYWNFPRGNQIPADLLLPFADFVKKYGLEAMAPILNIVSGQSISTTDPTMFVVRNFGTPVVEGFLQNTFFDPVPFNNSLLYEAAGRLLGADVALTSTIVQADRSNPGGGVRLVVENLQTLARTVVVAKRLLVASPPSVENLASLGLDAQEKTVFRRSFTFLTVYTATLKTNLIPENTSVAFTGLINSTYSFSLTWNGVLGYFWVIFFSEVLLSKAETSQVILTEMAALSQSGALPPPMGETPNSEVVSISNHSQVTWGPSVQQIKDGFVQDLYALQGHRDTWYTGGLWCPDYSSNVWAFTDTVLPKLLRGI</sequence>
<name>A0AAE0N5T6_9PEZI</name>
<evidence type="ECO:0000313" key="2">
    <source>
        <dbReference type="EMBL" id="KAK3370514.1"/>
    </source>
</evidence>
<protein>
    <recommendedName>
        <fullName evidence="4">Amine oxidase</fullName>
    </recommendedName>
</protein>
<gene>
    <name evidence="2" type="ORF">B0H63DRAFT_402353</name>
</gene>
<feature type="chain" id="PRO_5041989408" description="Amine oxidase" evidence="1">
    <location>
        <begin position="28"/>
        <end position="476"/>
    </location>
</feature>
<dbReference type="Gene3D" id="3.50.50.60">
    <property type="entry name" value="FAD/NAD(P)-binding domain"/>
    <property type="match status" value="1"/>
</dbReference>
<dbReference type="InterPro" id="IPR036188">
    <property type="entry name" value="FAD/NAD-bd_sf"/>
</dbReference>